<evidence type="ECO:0000256" key="8">
    <source>
        <dbReference type="ARBA" id="ARBA00023163"/>
    </source>
</evidence>
<evidence type="ECO:0000256" key="1">
    <source>
        <dbReference type="ARBA" id="ARBA00004167"/>
    </source>
</evidence>
<protein>
    <recommendedName>
        <fullName evidence="10">Regulator of SigK</fullName>
    </recommendedName>
    <alternativeName>
        <fullName evidence="9">Sigma-K anti-sigma factor RskA</fullName>
    </alternativeName>
</protein>
<feature type="region of interest" description="Disordered" evidence="11">
    <location>
        <begin position="101"/>
        <end position="145"/>
    </location>
</feature>
<organism evidence="14 15">
    <name type="scientific">Orlajensenia leifsoniae</name>
    <dbReference type="NCBI Taxonomy" id="2561933"/>
    <lineage>
        <taxon>Bacteria</taxon>
        <taxon>Bacillati</taxon>
        <taxon>Actinomycetota</taxon>
        <taxon>Actinomycetes</taxon>
        <taxon>Micrococcales</taxon>
        <taxon>Microbacteriaceae</taxon>
        <taxon>Orlajensenia</taxon>
    </lineage>
</organism>
<dbReference type="AlphaFoldDB" id="A0A4Y9R5U2"/>
<feature type="compositionally biased region" description="Basic and acidic residues" evidence="11">
    <location>
        <begin position="1"/>
        <end position="14"/>
    </location>
</feature>
<dbReference type="Pfam" id="PF10099">
    <property type="entry name" value="RskA_C"/>
    <property type="match status" value="1"/>
</dbReference>
<evidence type="ECO:0000256" key="4">
    <source>
        <dbReference type="ARBA" id="ARBA00022692"/>
    </source>
</evidence>
<accession>A0A4Y9R5U2</accession>
<evidence type="ECO:0000256" key="5">
    <source>
        <dbReference type="ARBA" id="ARBA00022989"/>
    </source>
</evidence>
<evidence type="ECO:0000256" key="11">
    <source>
        <dbReference type="SAM" id="MobiDB-lite"/>
    </source>
</evidence>
<proteinExistence type="predicted"/>
<dbReference type="Proteomes" id="UP000298127">
    <property type="component" value="Unassembled WGS sequence"/>
</dbReference>
<name>A0A4Y9R5U2_9MICO</name>
<evidence type="ECO:0000256" key="2">
    <source>
        <dbReference type="ARBA" id="ARBA00004236"/>
    </source>
</evidence>
<evidence type="ECO:0000256" key="10">
    <source>
        <dbReference type="ARBA" id="ARBA00030803"/>
    </source>
</evidence>
<keyword evidence="15" id="KW-1185">Reference proteome</keyword>
<dbReference type="PANTHER" id="PTHR37461">
    <property type="entry name" value="ANTI-SIGMA-K FACTOR RSKA"/>
    <property type="match status" value="1"/>
</dbReference>
<feature type="compositionally biased region" description="Low complexity" evidence="11">
    <location>
        <begin position="101"/>
        <end position="140"/>
    </location>
</feature>
<feature type="region of interest" description="Disordered" evidence="11">
    <location>
        <begin position="1"/>
        <end position="23"/>
    </location>
</feature>
<dbReference type="InterPro" id="IPR051474">
    <property type="entry name" value="Anti-sigma-K/W_factor"/>
</dbReference>
<evidence type="ECO:0000256" key="12">
    <source>
        <dbReference type="SAM" id="Phobius"/>
    </source>
</evidence>
<dbReference type="Gene3D" id="1.10.10.1320">
    <property type="entry name" value="Anti-sigma factor, zinc-finger domain"/>
    <property type="match status" value="1"/>
</dbReference>
<dbReference type="InterPro" id="IPR018764">
    <property type="entry name" value="RskA_C"/>
</dbReference>
<evidence type="ECO:0000256" key="6">
    <source>
        <dbReference type="ARBA" id="ARBA00023015"/>
    </source>
</evidence>
<dbReference type="GO" id="GO:0006417">
    <property type="term" value="P:regulation of translation"/>
    <property type="evidence" value="ECO:0007669"/>
    <property type="project" value="TreeGrafter"/>
</dbReference>
<comment type="caution">
    <text evidence="14">The sequence shown here is derived from an EMBL/GenBank/DDBJ whole genome shotgun (WGS) entry which is preliminary data.</text>
</comment>
<keyword evidence="3" id="KW-1003">Cell membrane</keyword>
<keyword evidence="5 12" id="KW-1133">Transmembrane helix</keyword>
<dbReference type="InterPro" id="IPR041916">
    <property type="entry name" value="Anti_sigma_zinc_sf"/>
</dbReference>
<keyword evidence="4 12" id="KW-0812">Transmembrane</keyword>
<keyword evidence="8" id="KW-0804">Transcription</keyword>
<dbReference type="GO" id="GO:0005886">
    <property type="term" value="C:plasma membrane"/>
    <property type="evidence" value="ECO:0007669"/>
    <property type="project" value="UniProtKB-SubCell"/>
</dbReference>
<evidence type="ECO:0000313" key="15">
    <source>
        <dbReference type="Proteomes" id="UP000298127"/>
    </source>
</evidence>
<evidence type="ECO:0000259" key="13">
    <source>
        <dbReference type="Pfam" id="PF10099"/>
    </source>
</evidence>
<evidence type="ECO:0000256" key="3">
    <source>
        <dbReference type="ARBA" id="ARBA00022475"/>
    </source>
</evidence>
<sequence length="308" mass="30685">MSEKDQRPVGDEHALSGSYALDAVDAEERARYERALLDSERLREEAAGFADTAALLGSNVTPVTPPPALKASIMAQLSGLPQLPADTAGGANAADAEVDAVPSTAPAPAPDAATPVAAPSPAAVPSAPGAPLGAPASPSAPAVPPVGRAEAAAQRRWFSRPGAFIGAAAAAVVLIAAVVVGVNWPGPNGWGAQRDLASISAASDAQQATGEVAGGGTVTLTWSEELGRSAVMVDGMPALDSDQTYELWYIDSETAVPAGTFTVGDDGTTWRVLEGDMTAGAAVGVTVEPAGGSPQPTTQPVVVVPTAV</sequence>
<gene>
    <name evidence="14" type="ORF">E4M00_02005</name>
</gene>
<dbReference type="RefSeq" id="WP_135118875.1">
    <property type="nucleotide sequence ID" value="NZ_SPQZ01000001.1"/>
</dbReference>
<keyword evidence="6" id="KW-0805">Transcription regulation</keyword>
<dbReference type="GO" id="GO:0016989">
    <property type="term" value="F:sigma factor antagonist activity"/>
    <property type="evidence" value="ECO:0007669"/>
    <property type="project" value="TreeGrafter"/>
</dbReference>
<feature type="domain" description="Anti-sigma K factor RskA C-terminal" evidence="13">
    <location>
        <begin position="167"/>
        <end position="301"/>
    </location>
</feature>
<reference evidence="14 15" key="1">
    <citation type="journal article" date="2018" name="J. Microbiol.">
        <title>Leifsonia flava sp. nov., a novel actinobacterium isolated from the rhizosphere of Aquilegia viridiflora.</title>
        <authorList>
            <person name="Cai Y."/>
            <person name="Tao W.Z."/>
            <person name="Ma Y.J."/>
            <person name="Cheng J."/>
            <person name="Zhang M.Y."/>
            <person name="Zhang Y.X."/>
        </authorList>
    </citation>
    <scope>NUCLEOTIDE SEQUENCE [LARGE SCALE GENOMIC DNA]</scope>
    <source>
        <strain evidence="14 15">SYP-B2174</strain>
    </source>
</reference>
<feature type="transmembrane region" description="Helical" evidence="12">
    <location>
        <begin position="163"/>
        <end position="184"/>
    </location>
</feature>
<dbReference type="PANTHER" id="PTHR37461:SF1">
    <property type="entry name" value="ANTI-SIGMA-K FACTOR RSKA"/>
    <property type="match status" value="1"/>
</dbReference>
<evidence type="ECO:0000313" key="14">
    <source>
        <dbReference type="EMBL" id="TFV99991.1"/>
    </source>
</evidence>
<dbReference type="EMBL" id="SPQZ01000001">
    <property type="protein sequence ID" value="TFV99991.1"/>
    <property type="molecule type" value="Genomic_DNA"/>
</dbReference>
<evidence type="ECO:0000256" key="9">
    <source>
        <dbReference type="ARBA" id="ARBA00029829"/>
    </source>
</evidence>
<comment type="subcellular location">
    <subcellularLocation>
        <location evidence="2">Cell membrane</location>
    </subcellularLocation>
    <subcellularLocation>
        <location evidence="1">Membrane</location>
        <topology evidence="1">Single-pass membrane protein</topology>
    </subcellularLocation>
</comment>
<keyword evidence="7 12" id="KW-0472">Membrane</keyword>
<evidence type="ECO:0000256" key="7">
    <source>
        <dbReference type="ARBA" id="ARBA00023136"/>
    </source>
</evidence>